<dbReference type="Pfam" id="PF00535">
    <property type="entry name" value="Glycos_transf_2"/>
    <property type="match status" value="1"/>
</dbReference>
<organism evidence="2 3">
    <name type="scientific">Vibrio breoganii</name>
    <dbReference type="NCBI Taxonomy" id="553239"/>
    <lineage>
        <taxon>Bacteria</taxon>
        <taxon>Pseudomonadati</taxon>
        <taxon>Pseudomonadota</taxon>
        <taxon>Gammaproteobacteria</taxon>
        <taxon>Vibrionales</taxon>
        <taxon>Vibrionaceae</taxon>
        <taxon>Vibrio</taxon>
    </lineage>
</organism>
<dbReference type="InterPro" id="IPR001173">
    <property type="entry name" value="Glyco_trans_2-like"/>
</dbReference>
<reference evidence="2 3" key="1">
    <citation type="submission" date="2016-06" db="EMBL/GenBank/DDBJ databases">
        <title>Adaptive Radiation by Waves of Gene Transfer Leads to Fine-Scale Resource Partitioning in Marine Microbes.</title>
        <authorList>
            <person name="Hehemann J.-H."/>
            <person name="Arevalo P."/>
            <person name="Datta M.S."/>
            <person name="Yu X."/>
            <person name="Corzett C."/>
            <person name="Henschel A."/>
            <person name="Preheim S.P."/>
            <person name="Timberlake S."/>
            <person name="Alm E.J."/>
            <person name="Polz M.F."/>
        </authorList>
    </citation>
    <scope>NUCLEOTIDE SEQUENCE [LARGE SCALE GENOMIC DNA]</scope>
    <source>
        <strain evidence="2 3">FF50</strain>
    </source>
</reference>
<dbReference type="Gene3D" id="3.90.550.10">
    <property type="entry name" value="Spore Coat Polysaccharide Biosynthesis Protein SpsA, Chain A"/>
    <property type="match status" value="1"/>
</dbReference>
<evidence type="ECO:0000313" key="2">
    <source>
        <dbReference type="EMBL" id="ANO35265.1"/>
    </source>
</evidence>
<name>A0AAN0XYZ1_9VIBR</name>
<dbReference type="EMBL" id="CP016178">
    <property type="protein sequence ID" value="ANO35265.1"/>
    <property type="molecule type" value="Genomic_DNA"/>
</dbReference>
<dbReference type="PANTHER" id="PTHR22916">
    <property type="entry name" value="GLYCOSYLTRANSFERASE"/>
    <property type="match status" value="1"/>
</dbReference>
<gene>
    <name evidence="2" type="ORF">A6E01_17240</name>
</gene>
<dbReference type="KEGG" id="vbr:A6E01_17240"/>
<dbReference type="InterPro" id="IPR029044">
    <property type="entry name" value="Nucleotide-diphossugar_trans"/>
</dbReference>
<evidence type="ECO:0000313" key="3">
    <source>
        <dbReference type="Proteomes" id="UP000092018"/>
    </source>
</evidence>
<dbReference type="GO" id="GO:0016758">
    <property type="term" value="F:hexosyltransferase activity"/>
    <property type="evidence" value="ECO:0007669"/>
    <property type="project" value="UniProtKB-ARBA"/>
</dbReference>
<dbReference type="Proteomes" id="UP000092018">
    <property type="component" value="Chromosome 2"/>
</dbReference>
<dbReference type="PANTHER" id="PTHR22916:SF3">
    <property type="entry name" value="UDP-GLCNAC:BETAGAL BETA-1,3-N-ACETYLGLUCOSAMINYLTRANSFERASE-LIKE PROTEIN 1"/>
    <property type="match status" value="1"/>
</dbReference>
<accession>A0AAN0XYZ1</accession>
<dbReference type="AlphaFoldDB" id="A0AAN0XYZ1"/>
<protein>
    <recommendedName>
        <fullName evidence="1">Glycosyltransferase 2-like domain-containing protein</fullName>
    </recommendedName>
</protein>
<sequence length="264" mass="30547">MSLYQKESEIFLEECLVSLEKQTRLADEVVIVFDGFIPDNLESLVFRFKNKLNIKVIKLTENVGLGRALNEGLAACGGDIVARIDTDDYCYPKRLELQERYLMNNPKVGIVGSFAKLVDFQGDFQGIRSNPTTNDQIYKELWCCPLLHPSVMYRKNIITAVGGYNSRLKRRQDYELWFRVAKIGAIFHNIDKPLIAYRYDRETNKRQSPKIAFQQGIIGFKGSMALKLGIIKSLLCFYPFFRSFLPSALQHKLYFLMKKFDPRD</sequence>
<evidence type="ECO:0000259" key="1">
    <source>
        <dbReference type="Pfam" id="PF00535"/>
    </source>
</evidence>
<dbReference type="SUPFAM" id="SSF53448">
    <property type="entry name" value="Nucleotide-diphospho-sugar transferases"/>
    <property type="match status" value="1"/>
</dbReference>
<proteinExistence type="predicted"/>
<feature type="domain" description="Glycosyltransferase 2-like" evidence="1">
    <location>
        <begin position="9"/>
        <end position="116"/>
    </location>
</feature>